<dbReference type="Gene3D" id="2.30.110.10">
    <property type="entry name" value="Electron Transport, Fmn-binding Protein, Chain A"/>
    <property type="match status" value="1"/>
</dbReference>
<dbReference type="AlphaFoldDB" id="A0AAC8YUI7"/>
<dbReference type="KEGG" id="aak:AA2016_5378"/>
<proteinExistence type="predicted"/>
<reference evidence="2 4" key="1">
    <citation type="submission" date="2016-03" db="EMBL/GenBank/DDBJ databases">
        <title>Complete genome of Aminobacter aminovorans KCTC 2477.</title>
        <authorList>
            <person name="Kim K.M."/>
        </authorList>
    </citation>
    <scope>NUCLEOTIDE SEQUENCE [LARGE SCALE GENOMIC DNA]</scope>
    <source>
        <strain evidence="2 4">KCTC 2477</strain>
    </source>
</reference>
<dbReference type="InterPro" id="IPR012349">
    <property type="entry name" value="Split_barrel_FMN-bd"/>
</dbReference>
<keyword evidence="5" id="KW-1185">Reference proteome</keyword>
<dbReference type="PANTHER" id="PTHR42815:SF2">
    <property type="entry name" value="FAD-BINDING, PUTATIVE (AFU_ORTHOLOGUE AFUA_6G07600)-RELATED"/>
    <property type="match status" value="1"/>
</dbReference>
<dbReference type="NCBIfam" id="TIGR04025">
    <property type="entry name" value="PPOX_FMN_DR2398"/>
    <property type="match status" value="1"/>
</dbReference>
<dbReference type="Pfam" id="PF01243">
    <property type="entry name" value="PNPOx_N"/>
    <property type="match status" value="1"/>
</dbReference>
<reference evidence="3 5" key="2">
    <citation type="submission" date="2020-08" db="EMBL/GenBank/DDBJ databases">
        <title>Genomic Encyclopedia of Type Strains, Phase IV (KMG-IV): sequencing the most valuable type-strain genomes for metagenomic binning, comparative biology and taxonomic classification.</title>
        <authorList>
            <person name="Goeker M."/>
        </authorList>
    </citation>
    <scope>NUCLEOTIDE SEQUENCE [LARGE SCALE GENOMIC DNA]</scope>
    <source>
        <strain evidence="3 5">DSM 10368</strain>
    </source>
</reference>
<dbReference type="InterPro" id="IPR024029">
    <property type="entry name" value="Pyridox_Oxase_FMN-dep"/>
</dbReference>
<dbReference type="Proteomes" id="UP000577697">
    <property type="component" value="Unassembled WGS sequence"/>
</dbReference>
<feature type="domain" description="Pyridoxamine 5'-phosphate oxidase N-terminal" evidence="1">
    <location>
        <begin position="29"/>
        <end position="145"/>
    </location>
</feature>
<dbReference type="EMBL" id="JACICB010000030">
    <property type="protein sequence ID" value="MBB3709508.1"/>
    <property type="molecule type" value="Genomic_DNA"/>
</dbReference>
<evidence type="ECO:0000313" key="2">
    <source>
        <dbReference type="EMBL" id="AMS44284.1"/>
    </source>
</evidence>
<dbReference type="EMBL" id="CP015005">
    <property type="protein sequence ID" value="AMS44284.1"/>
    <property type="molecule type" value="Genomic_DNA"/>
</dbReference>
<dbReference type="PANTHER" id="PTHR42815">
    <property type="entry name" value="FAD-BINDING, PUTATIVE (AFU_ORTHOLOGUE AFUA_6G07600)-RELATED"/>
    <property type="match status" value="1"/>
</dbReference>
<evidence type="ECO:0000259" key="1">
    <source>
        <dbReference type="Pfam" id="PF01243"/>
    </source>
</evidence>
<sequence length="200" mass="22218">MQSIDRVELREMFPPPGDLVVQKVLDRLDQHCLHFLSLSPFLLIATQGHNGADVSPRGDPAGFVKAIDRQTILIPDRPGNNRLDTMENILDNPRVGCLFLVPGLGEILRINGEADLVVGPELEQLAFQGKTPPVAIRIRIGEALFHCAKAVIRSKVWNPATFARREDFPPLGAVLADQIAGLDKDEMIEWIRVGDQRTLY</sequence>
<dbReference type="Proteomes" id="UP000075755">
    <property type="component" value="Chromosome"/>
</dbReference>
<organism evidence="2 4">
    <name type="scientific">Aminobacter aminovorans</name>
    <name type="common">Chelatobacter heintzii</name>
    <dbReference type="NCBI Taxonomy" id="83263"/>
    <lineage>
        <taxon>Bacteria</taxon>
        <taxon>Pseudomonadati</taxon>
        <taxon>Pseudomonadota</taxon>
        <taxon>Alphaproteobacteria</taxon>
        <taxon>Hyphomicrobiales</taxon>
        <taxon>Phyllobacteriaceae</taxon>
        <taxon>Aminobacter</taxon>
    </lineage>
</organism>
<evidence type="ECO:0000313" key="4">
    <source>
        <dbReference type="Proteomes" id="UP000075755"/>
    </source>
</evidence>
<accession>A0AAC8YUI7</accession>
<gene>
    <name evidence="2" type="ORF">AA2016_5378</name>
    <name evidence="3" type="ORF">FHS67_005860</name>
</gene>
<dbReference type="InterPro" id="IPR011576">
    <property type="entry name" value="Pyridox_Oxase_N"/>
</dbReference>
<protein>
    <recommendedName>
        <fullName evidence="1">Pyridoxamine 5'-phosphate oxidase N-terminal domain-containing protein</fullName>
    </recommendedName>
</protein>
<dbReference type="SUPFAM" id="SSF50475">
    <property type="entry name" value="FMN-binding split barrel"/>
    <property type="match status" value="1"/>
</dbReference>
<evidence type="ECO:0000313" key="5">
    <source>
        <dbReference type="Proteomes" id="UP000577697"/>
    </source>
</evidence>
<name>A0AAC8YUI7_AMIAI</name>
<dbReference type="RefSeq" id="WP_067965524.1">
    <property type="nucleotide sequence ID" value="NZ_CP015005.1"/>
</dbReference>
<evidence type="ECO:0000313" key="3">
    <source>
        <dbReference type="EMBL" id="MBB3709508.1"/>
    </source>
</evidence>